<protein>
    <submittedName>
        <fullName evidence="3">TetR/AcrR family transcriptional regulator</fullName>
    </submittedName>
</protein>
<reference evidence="4" key="3">
    <citation type="submission" date="2018-08" db="EMBL/GenBank/DDBJ databases">
        <title>Streptococcus chenjunshii sp. nov., isolated from stools sample of the Tibetan antelope in the Qinghai-Tibet plateau, China.</title>
        <authorList>
            <person name="Tian Z."/>
        </authorList>
    </citation>
    <scope>NUCLEOTIDE SEQUENCE [LARGE SCALE GENOMIC DNA]</scope>
    <source>
        <strain evidence="4">Z15</strain>
    </source>
</reference>
<organism evidence="3 5">
    <name type="scientific">Streptococcus chenjunshii</name>
    <dbReference type="NCBI Taxonomy" id="2173853"/>
    <lineage>
        <taxon>Bacteria</taxon>
        <taxon>Bacillati</taxon>
        <taxon>Bacillota</taxon>
        <taxon>Bacilli</taxon>
        <taxon>Lactobacillales</taxon>
        <taxon>Streptococcaceae</taxon>
        <taxon>Streptococcus</taxon>
    </lineage>
</organism>
<accession>A0A346NCQ1</accession>
<proteinExistence type="predicted"/>
<dbReference type="EMBL" id="CP031733">
    <property type="protein sequence ID" value="AXQ78796.1"/>
    <property type="molecule type" value="Genomic_DNA"/>
</dbReference>
<reference evidence="1" key="4">
    <citation type="journal article" date="2019" name="Int. J. Syst. Evol. Microbiol.">
        <title>Streptococcus chenjunshii sp. nov. isolated from feces of Tibetan antelopes.</title>
        <authorList>
            <person name="Tian Z."/>
            <person name="Lu S."/>
            <person name="Jin D."/>
            <person name="Yang J."/>
            <person name="Pu J."/>
            <person name="Lai X.H."/>
            <person name="Bai X.N."/>
            <person name="Wu X.M."/>
            <person name="Li J."/>
            <person name="Wang S."/>
            <person name="Xu J."/>
        </authorList>
    </citation>
    <scope>NUCLEOTIDE SEQUENCE</scope>
    <source>
        <strain evidence="1">Z15</strain>
    </source>
</reference>
<dbReference type="AlphaFoldDB" id="A0A372KN19"/>
<name>A0A372KN19_9STRE</name>
<accession>A0A372KN19</accession>
<dbReference type="Proteomes" id="UP000262901">
    <property type="component" value="Unassembled WGS sequence"/>
</dbReference>
<reference evidence="3 5" key="2">
    <citation type="submission" date="2018-08" db="EMBL/GenBank/DDBJ databases">
        <title>Draft genome of Streptococcus sp. nov. Z1.</title>
        <authorList>
            <person name="Tian Z."/>
        </authorList>
    </citation>
    <scope>NUCLEOTIDE SEQUENCE [LARGE SCALE GENOMIC DNA]</scope>
    <source>
        <strain evidence="3">Z1</strain>
        <strain evidence="5">Z1(2018)</strain>
    </source>
</reference>
<sequence>MMTLNSHSLQHFTPSDTQMSLYRAYLDLWIKVGPNKIRVSHLCHKAPAARSTFYIYYETIDDLKDELENYILALLVDKNQKAFEKEITSSKDIVFVASTLAFVKEHEKVFQAFVLSEPNLMFIEKWKSACQRHFQLLLKNDNKEFLDFQLEVLSAAVVSAITYFLKHPDSQIDEQTINQLVFKLLD</sequence>
<dbReference type="Proteomes" id="UP000246115">
    <property type="component" value="Chromosome"/>
</dbReference>
<dbReference type="InterPro" id="IPR009057">
    <property type="entry name" value="Homeodomain-like_sf"/>
</dbReference>
<evidence type="ECO:0000313" key="5">
    <source>
        <dbReference type="Proteomes" id="UP000262901"/>
    </source>
</evidence>
<dbReference type="KEGG" id="schj:DDV21_006725"/>
<keyword evidence="6" id="KW-1185">Reference proteome</keyword>
<gene>
    <name evidence="1" type="ORF">DDV21_006725</name>
    <name evidence="2" type="ORF">DDV22_02625</name>
    <name evidence="3" type="ORF">DDV23_03025</name>
</gene>
<dbReference type="SUPFAM" id="SSF46689">
    <property type="entry name" value="Homeodomain-like"/>
    <property type="match status" value="1"/>
</dbReference>
<reference evidence="2 6" key="1">
    <citation type="submission" date="2018-08" db="EMBL/GenBank/DDBJ databases">
        <title>Draft genome of Streptococcus sp .nov. Z2.</title>
        <authorList>
            <person name="Tian Z."/>
        </authorList>
    </citation>
    <scope>NUCLEOTIDE SEQUENCE [LARGE SCALE GENOMIC DNA]</scope>
    <source>
        <strain evidence="2 6">Z2</strain>
    </source>
</reference>
<evidence type="ECO:0000313" key="3">
    <source>
        <dbReference type="EMBL" id="RFU53677.1"/>
    </source>
</evidence>
<dbReference type="EMBL" id="QVQY01000004">
    <property type="protein sequence ID" value="RFU51557.1"/>
    <property type="molecule type" value="Genomic_DNA"/>
</dbReference>
<dbReference type="Gene3D" id="1.10.357.10">
    <property type="entry name" value="Tetracycline Repressor, domain 2"/>
    <property type="match status" value="1"/>
</dbReference>
<dbReference type="EMBL" id="QVQZ01000004">
    <property type="protein sequence ID" value="RFU53677.1"/>
    <property type="molecule type" value="Genomic_DNA"/>
</dbReference>
<dbReference type="Proteomes" id="UP000264056">
    <property type="component" value="Unassembled WGS sequence"/>
</dbReference>
<evidence type="ECO:0000313" key="6">
    <source>
        <dbReference type="Proteomes" id="UP000264056"/>
    </source>
</evidence>
<evidence type="ECO:0000313" key="1">
    <source>
        <dbReference type="EMBL" id="AXQ78796.1"/>
    </source>
</evidence>
<evidence type="ECO:0000313" key="2">
    <source>
        <dbReference type="EMBL" id="RFU51557.1"/>
    </source>
</evidence>
<evidence type="ECO:0000313" key="4">
    <source>
        <dbReference type="Proteomes" id="UP000246115"/>
    </source>
</evidence>